<feature type="domain" description="Subtilisin inhibitor" evidence="10">
    <location>
        <begin position="57"/>
        <end position="123"/>
    </location>
</feature>
<dbReference type="Pfam" id="PF00720">
    <property type="entry name" value="SSI"/>
    <property type="match status" value="1"/>
</dbReference>
<dbReference type="InterPro" id="IPR023549">
    <property type="entry name" value="Subtilisin_inhibitor"/>
</dbReference>
<dbReference type="RefSeq" id="WP_380625689.1">
    <property type="nucleotide sequence ID" value="NZ_JBHSDK010000061.1"/>
</dbReference>
<evidence type="ECO:0000313" key="11">
    <source>
        <dbReference type="EMBL" id="MFC4338050.1"/>
    </source>
</evidence>
<evidence type="ECO:0000256" key="2">
    <source>
        <dbReference type="ARBA" id="ARBA00010472"/>
    </source>
</evidence>
<dbReference type="InterPro" id="IPR000691">
    <property type="entry name" value="Prot_inh_I16_SSI"/>
</dbReference>
<keyword evidence="9" id="KW-0732">Signal</keyword>
<keyword evidence="6 8" id="KW-0722">Serine protease inhibitor</keyword>
<comment type="subunit">
    <text evidence="3">Homodimer.</text>
</comment>
<evidence type="ECO:0000256" key="9">
    <source>
        <dbReference type="SAM" id="SignalP"/>
    </source>
</evidence>
<evidence type="ECO:0000256" key="4">
    <source>
        <dbReference type="ARBA" id="ARBA00022525"/>
    </source>
</evidence>
<dbReference type="Proteomes" id="UP001595823">
    <property type="component" value="Unassembled WGS sequence"/>
</dbReference>
<dbReference type="EMBL" id="JBHSDK010000061">
    <property type="protein sequence ID" value="MFC4338050.1"/>
    <property type="molecule type" value="Genomic_DNA"/>
</dbReference>
<comment type="caution">
    <text evidence="11">The sequence shown here is derived from an EMBL/GenBank/DDBJ whole genome shotgun (WGS) entry which is preliminary data.</text>
</comment>
<organism evidence="11 12">
    <name type="scientific">Salininema proteolyticum</name>
    <dbReference type="NCBI Taxonomy" id="1607685"/>
    <lineage>
        <taxon>Bacteria</taxon>
        <taxon>Bacillati</taxon>
        <taxon>Actinomycetota</taxon>
        <taxon>Actinomycetes</taxon>
        <taxon>Glycomycetales</taxon>
        <taxon>Glycomycetaceae</taxon>
        <taxon>Salininema</taxon>
    </lineage>
</organism>
<dbReference type="InterPro" id="IPR036819">
    <property type="entry name" value="Subtilisin_inhibitor-like_sf"/>
</dbReference>
<name>A0ABV8U5P0_9ACTN</name>
<evidence type="ECO:0000256" key="8">
    <source>
        <dbReference type="RuleBase" id="RU003471"/>
    </source>
</evidence>
<gene>
    <name evidence="11" type="ORF">ACFPET_22925</name>
</gene>
<keyword evidence="4" id="KW-0964">Secreted</keyword>
<evidence type="ECO:0000256" key="3">
    <source>
        <dbReference type="ARBA" id="ARBA00011738"/>
    </source>
</evidence>
<evidence type="ECO:0000256" key="7">
    <source>
        <dbReference type="ARBA" id="ARBA00023157"/>
    </source>
</evidence>
<proteinExistence type="inferred from homology"/>
<dbReference type="PRINTS" id="PR00294">
    <property type="entry name" value="SSBTLNINHBTR"/>
</dbReference>
<evidence type="ECO:0000256" key="6">
    <source>
        <dbReference type="ARBA" id="ARBA00022900"/>
    </source>
</evidence>
<sequence>MKNYFQKFAAAIAMGGSLALAGSGVAVAADGEEKKAPQIEGLYVLTVSTDDGRSFNEVLVCPADLSTHPSATTACEQLARAKGDIGRIPARGGVCTMEYVPADFDAIGVWKGKLHLYSDTFSNPCVGLNETGGAVFDFM</sequence>
<keyword evidence="5 8" id="KW-0646">Protease inhibitor</keyword>
<comment type="similarity">
    <text evidence="2 8">Belongs to the protease inhibitor I16 (SSI) family.</text>
</comment>
<feature type="signal peptide" evidence="9">
    <location>
        <begin position="1"/>
        <end position="28"/>
    </location>
</feature>
<feature type="chain" id="PRO_5046163372" evidence="9">
    <location>
        <begin position="29"/>
        <end position="139"/>
    </location>
</feature>
<dbReference type="Gene3D" id="3.30.350.10">
    <property type="entry name" value="Subtilisin inhibitor-like"/>
    <property type="match status" value="1"/>
</dbReference>
<protein>
    <submittedName>
        <fullName evidence="11">SSI family serine proteinase inhibitor</fullName>
    </submittedName>
</protein>
<keyword evidence="7" id="KW-1015">Disulfide bond</keyword>
<evidence type="ECO:0000313" key="12">
    <source>
        <dbReference type="Proteomes" id="UP001595823"/>
    </source>
</evidence>
<keyword evidence="12" id="KW-1185">Reference proteome</keyword>
<dbReference type="SUPFAM" id="SSF55399">
    <property type="entry name" value="Subtilisin inhibitor"/>
    <property type="match status" value="1"/>
</dbReference>
<evidence type="ECO:0000259" key="10">
    <source>
        <dbReference type="Pfam" id="PF00720"/>
    </source>
</evidence>
<evidence type="ECO:0000256" key="5">
    <source>
        <dbReference type="ARBA" id="ARBA00022690"/>
    </source>
</evidence>
<reference evidence="12" key="1">
    <citation type="journal article" date="2019" name="Int. J. Syst. Evol. Microbiol.">
        <title>The Global Catalogue of Microorganisms (GCM) 10K type strain sequencing project: providing services to taxonomists for standard genome sequencing and annotation.</title>
        <authorList>
            <consortium name="The Broad Institute Genomics Platform"/>
            <consortium name="The Broad Institute Genome Sequencing Center for Infectious Disease"/>
            <person name="Wu L."/>
            <person name="Ma J."/>
        </authorList>
    </citation>
    <scope>NUCLEOTIDE SEQUENCE [LARGE SCALE GENOMIC DNA]</scope>
    <source>
        <strain evidence="12">IBRC-M 10908</strain>
    </source>
</reference>
<evidence type="ECO:0000256" key="1">
    <source>
        <dbReference type="ARBA" id="ARBA00004613"/>
    </source>
</evidence>
<comment type="subcellular location">
    <subcellularLocation>
        <location evidence="1">Secreted</location>
    </subcellularLocation>
</comment>
<accession>A0ABV8U5P0</accession>